<comment type="caution">
    <text evidence="11">The sequence shown here is derived from an EMBL/GenBank/DDBJ whole genome shotgun (WGS) entry which is preliminary data.</text>
</comment>
<evidence type="ECO:0000256" key="6">
    <source>
        <dbReference type="ARBA" id="ARBA00022692"/>
    </source>
</evidence>
<organism evidence="11 12">
    <name type="scientific">Citrus x changshan-huyou</name>
    <dbReference type="NCBI Taxonomy" id="2935761"/>
    <lineage>
        <taxon>Eukaryota</taxon>
        <taxon>Viridiplantae</taxon>
        <taxon>Streptophyta</taxon>
        <taxon>Embryophyta</taxon>
        <taxon>Tracheophyta</taxon>
        <taxon>Spermatophyta</taxon>
        <taxon>Magnoliopsida</taxon>
        <taxon>eudicotyledons</taxon>
        <taxon>Gunneridae</taxon>
        <taxon>Pentapetalae</taxon>
        <taxon>rosids</taxon>
        <taxon>malvids</taxon>
        <taxon>Sapindales</taxon>
        <taxon>Rutaceae</taxon>
        <taxon>Aurantioideae</taxon>
        <taxon>Citrus</taxon>
    </lineage>
</organism>
<name>A0AAP0ML69_9ROSI</name>
<proteinExistence type="predicted"/>
<dbReference type="GO" id="GO:0061630">
    <property type="term" value="F:ubiquitin protein ligase activity"/>
    <property type="evidence" value="ECO:0007669"/>
    <property type="project" value="UniProtKB-EC"/>
</dbReference>
<evidence type="ECO:0000256" key="9">
    <source>
        <dbReference type="ARBA" id="ARBA00023136"/>
    </source>
</evidence>
<keyword evidence="7" id="KW-0833">Ubl conjugation pathway</keyword>
<comment type="subcellular location">
    <subcellularLocation>
        <location evidence="2">Endomembrane system</location>
        <topology evidence="2">Multi-pass membrane protein</topology>
    </subcellularLocation>
</comment>
<gene>
    <name evidence="11" type="ORF">WN944_001590</name>
</gene>
<keyword evidence="5" id="KW-0808">Transferase</keyword>
<keyword evidence="12" id="KW-1185">Reference proteome</keyword>
<feature type="domain" description="SWEET-like" evidence="10">
    <location>
        <begin position="110"/>
        <end position="192"/>
    </location>
</feature>
<dbReference type="GO" id="GO:0012505">
    <property type="term" value="C:endomembrane system"/>
    <property type="evidence" value="ECO:0007669"/>
    <property type="project" value="UniProtKB-SubCell"/>
</dbReference>
<evidence type="ECO:0000256" key="5">
    <source>
        <dbReference type="ARBA" id="ARBA00022679"/>
    </source>
</evidence>
<keyword evidence="9" id="KW-0472">Membrane</keyword>
<accession>A0AAP0ML69</accession>
<evidence type="ECO:0000256" key="7">
    <source>
        <dbReference type="ARBA" id="ARBA00022786"/>
    </source>
</evidence>
<evidence type="ECO:0000256" key="3">
    <source>
        <dbReference type="ARBA" id="ARBA00004906"/>
    </source>
</evidence>
<evidence type="ECO:0000256" key="1">
    <source>
        <dbReference type="ARBA" id="ARBA00000900"/>
    </source>
</evidence>
<keyword evidence="8" id="KW-1133">Transmembrane helix</keyword>
<dbReference type="EMBL" id="JBCGBO010000004">
    <property type="protein sequence ID" value="KAK9209226.1"/>
    <property type="molecule type" value="Genomic_DNA"/>
</dbReference>
<dbReference type="EC" id="2.3.2.27" evidence="4"/>
<dbReference type="PANTHER" id="PTHR33389">
    <property type="entry name" value="FAMILY PROTEIN, PUTATIVE (DUF2921)-RELATED"/>
    <property type="match status" value="1"/>
</dbReference>
<dbReference type="Proteomes" id="UP001428341">
    <property type="component" value="Unassembled WGS sequence"/>
</dbReference>
<reference evidence="11 12" key="1">
    <citation type="submission" date="2024-05" db="EMBL/GenBank/DDBJ databases">
        <title>Haplotype-resolved chromosome-level genome assembly of Huyou (Citrus changshanensis).</title>
        <authorList>
            <person name="Miao C."/>
            <person name="Chen W."/>
            <person name="Wu Y."/>
            <person name="Wang L."/>
            <person name="Zhao S."/>
            <person name="Grierson D."/>
            <person name="Xu C."/>
            <person name="Chen K."/>
        </authorList>
    </citation>
    <scope>NUCLEOTIDE SEQUENCE [LARGE SCALE GENOMIC DNA]</scope>
    <source>
        <strain evidence="11">01-14</strain>
        <tissue evidence="11">Leaf</tissue>
    </source>
</reference>
<evidence type="ECO:0000256" key="2">
    <source>
        <dbReference type="ARBA" id="ARBA00004127"/>
    </source>
</evidence>
<evidence type="ECO:0000313" key="11">
    <source>
        <dbReference type="EMBL" id="KAK9209226.1"/>
    </source>
</evidence>
<evidence type="ECO:0000313" key="12">
    <source>
        <dbReference type="Proteomes" id="UP001428341"/>
    </source>
</evidence>
<dbReference type="InterPro" id="IPR021319">
    <property type="entry name" value="DUF2921"/>
</dbReference>
<dbReference type="Pfam" id="PF11145">
    <property type="entry name" value="DUF2921"/>
    <property type="match status" value="1"/>
</dbReference>
<dbReference type="PANTHER" id="PTHR33389:SF18">
    <property type="entry name" value="OS01G0677900 PROTEIN"/>
    <property type="match status" value="1"/>
</dbReference>
<evidence type="ECO:0000256" key="4">
    <source>
        <dbReference type="ARBA" id="ARBA00012483"/>
    </source>
</evidence>
<sequence length="281" mass="31506">MNNSGYFDKILFRNSENSFGTVPVLKYQYTEINRARQLCWPKRKLQKSKGNKYPNGNSYDMQFGTANNSSGYATPLSVGDQFYQQYINPNTPSSSACPREKSILKCFVPFSLVMLELLTLGHMMPLLLNFEATFLRNLEGLHVLLSRSGWLEVNKALVRLTTTVAFLLDFRLLQLSRPSKSADKAGQLGLWSAEKNSIDNALASSFYIRTTSLQLLPNACKIFYPTDSDYASDICEIVVSSVCLLLAAIIFLQQLFGGCSNDPKKRIEGPEYEKVPSVSET</sequence>
<dbReference type="AlphaFoldDB" id="A0AAP0ML69"/>
<comment type="catalytic activity">
    <reaction evidence="1">
        <text>S-ubiquitinyl-[E2 ubiquitin-conjugating enzyme]-L-cysteine + [acceptor protein]-L-lysine = [E2 ubiquitin-conjugating enzyme]-L-cysteine + N(6)-ubiquitinyl-[acceptor protein]-L-lysine.</text>
        <dbReference type="EC" id="2.3.2.27"/>
    </reaction>
</comment>
<protein>
    <recommendedName>
        <fullName evidence="4">RING-type E3 ubiquitin transferase</fullName>
        <ecNumber evidence="4">2.3.2.27</ecNumber>
    </recommendedName>
</protein>
<keyword evidence="6" id="KW-0812">Transmembrane</keyword>
<evidence type="ECO:0000259" key="10">
    <source>
        <dbReference type="Pfam" id="PF11145"/>
    </source>
</evidence>
<comment type="pathway">
    <text evidence="3">Protein modification; protein ubiquitination.</text>
</comment>
<evidence type="ECO:0000256" key="8">
    <source>
        <dbReference type="ARBA" id="ARBA00022989"/>
    </source>
</evidence>